<dbReference type="AlphaFoldDB" id="A0A7S1S2F7"/>
<sequence>MTSLTIEMGLRRRRGDSPPVPDELAGRDDMTLAQKQRLAVLAKMGVGPIAPPVERSAPRTEIRDSIGGPPPVDRRAILLERERRMRDQEEKQREEEEKLLEEKQRKKKTVKFSGLSRLGPVMPREEDIPQFLPAPAQEPEPRRYRDERAEHAKANEPEDEREDAGQKALATPKQDKKRAATEEEQMLRLLREHKQQQQQQQQNQHQQQQQLLQQQLQQLQQGPRKKKKKKVREDGGEWQGEDEDWDEEERQDDPQQPPLPLPLPRKRDGGISKQTMVVESVKGKVSHANKNLTDADLERRFPLFDSGGSGGPLMSEEEVLRLIRKERKEKGSSTGSAARRVQRELAEWENAKEVQRARVKSPHRFERMVVARK</sequence>
<feature type="compositionally biased region" description="Low complexity" evidence="1">
    <location>
        <begin position="196"/>
        <end position="221"/>
    </location>
</feature>
<evidence type="ECO:0000256" key="1">
    <source>
        <dbReference type="SAM" id="MobiDB-lite"/>
    </source>
</evidence>
<feature type="region of interest" description="Disordered" evidence="1">
    <location>
        <begin position="1"/>
        <end position="27"/>
    </location>
</feature>
<organism evidence="2">
    <name type="scientific">Alexandrium catenella</name>
    <name type="common">Red tide dinoflagellate</name>
    <name type="synonym">Gonyaulax catenella</name>
    <dbReference type="NCBI Taxonomy" id="2925"/>
    <lineage>
        <taxon>Eukaryota</taxon>
        <taxon>Sar</taxon>
        <taxon>Alveolata</taxon>
        <taxon>Dinophyceae</taxon>
        <taxon>Gonyaulacales</taxon>
        <taxon>Pyrocystaceae</taxon>
        <taxon>Alexandrium</taxon>
    </lineage>
</organism>
<feature type="compositionally biased region" description="Basic and acidic residues" evidence="1">
    <location>
        <begin position="72"/>
        <end position="104"/>
    </location>
</feature>
<gene>
    <name evidence="2" type="ORF">ACAT0790_LOCUS59600</name>
</gene>
<feature type="compositionally biased region" description="Acidic residues" evidence="1">
    <location>
        <begin position="239"/>
        <end position="251"/>
    </location>
</feature>
<feature type="region of interest" description="Disordered" evidence="1">
    <location>
        <begin position="47"/>
        <end position="274"/>
    </location>
</feature>
<proteinExistence type="predicted"/>
<name>A0A7S1S2F7_ALECA</name>
<reference evidence="2" key="1">
    <citation type="submission" date="2021-01" db="EMBL/GenBank/DDBJ databases">
        <authorList>
            <person name="Corre E."/>
            <person name="Pelletier E."/>
            <person name="Niang G."/>
            <person name="Scheremetjew M."/>
            <person name="Finn R."/>
            <person name="Kale V."/>
            <person name="Holt S."/>
            <person name="Cochrane G."/>
            <person name="Meng A."/>
            <person name="Brown T."/>
            <person name="Cohen L."/>
        </authorList>
    </citation>
    <scope>NUCLEOTIDE SEQUENCE</scope>
    <source>
        <strain evidence="2">OF101</strain>
    </source>
</reference>
<evidence type="ECO:0000313" key="2">
    <source>
        <dbReference type="EMBL" id="CAD9182828.1"/>
    </source>
</evidence>
<feature type="compositionally biased region" description="Basic and acidic residues" evidence="1">
    <location>
        <begin position="139"/>
        <end position="156"/>
    </location>
</feature>
<protein>
    <submittedName>
        <fullName evidence="2">Uncharacterized protein</fullName>
    </submittedName>
</protein>
<dbReference type="EMBL" id="HBGE01100168">
    <property type="protein sequence ID" value="CAD9182828.1"/>
    <property type="molecule type" value="Transcribed_RNA"/>
</dbReference>
<feature type="compositionally biased region" description="Basic and acidic residues" evidence="1">
    <location>
        <begin position="173"/>
        <end position="195"/>
    </location>
</feature>
<accession>A0A7S1S2F7</accession>